<dbReference type="AlphaFoldDB" id="A0AAD6Z2U3"/>
<gene>
    <name evidence="1" type="ORF">DFH08DRAFT_944981</name>
</gene>
<dbReference type="EMBL" id="JARIHO010000096">
    <property type="protein sequence ID" value="KAJ7305498.1"/>
    <property type="molecule type" value="Genomic_DNA"/>
</dbReference>
<protein>
    <submittedName>
        <fullName evidence="1">Uncharacterized protein</fullName>
    </submittedName>
</protein>
<keyword evidence="2" id="KW-1185">Reference proteome</keyword>
<evidence type="ECO:0000313" key="1">
    <source>
        <dbReference type="EMBL" id="KAJ7305498.1"/>
    </source>
</evidence>
<reference evidence="1" key="1">
    <citation type="submission" date="2023-03" db="EMBL/GenBank/DDBJ databases">
        <title>Massive genome expansion in bonnet fungi (Mycena s.s.) driven by repeated elements and novel gene families across ecological guilds.</title>
        <authorList>
            <consortium name="Lawrence Berkeley National Laboratory"/>
            <person name="Harder C.B."/>
            <person name="Miyauchi S."/>
            <person name="Viragh M."/>
            <person name="Kuo A."/>
            <person name="Thoen E."/>
            <person name="Andreopoulos B."/>
            <person name="Lu D."/>
            <person name="Skrede I."/>
            <person name="Drula E."/>
            <person name="Henrissat B."/>
            <person name="Morin E."/>
            <person name="Kohler A."/>
            <person name="Barry K."/>
            <person name="LaButti K."/>
            <person name="Morin E."/>
            <person name="Salamov A."/>
            <person name="Lipzen A."/>
            <person name="Mereny Z."/>
            <person name="Hegedus B."/>
            <person name="Baldrian P."/>
            <person name="Stursova M."/>
            <person name="Weitz H."/>
            <person name="Taylor A."/>
            <person name="Grigoriev I.V."/>
            <person name="Nagy L.G."/>
            <person name="Martin F."/>
            <person name="Kauserud H."/>
        </authorList>
    </citation>
    <scope>NUCLEOTIDE SEQUENCE</scope>
    <source>
        <strain evidence="1">CBHHK002</strain>
    </source>
</reference>
<dbReference type="Proteomes" id="UP001218218">
    <property type="component" value="Unassembled WGS sequence"/>
</dbReference>
<proteinExistence type="predicted"/>
<comment type="caution">
    <text evidence="1">The sequence shown here is derived from an EMBL/GenBank/DDBJ whole genome shotgun (WGS) entry which is preliminary data.</text>
</comment>
<organism evidence="1 2">
    <name type="scientific">Mycena albidolilacea</name>
    <dbReference type="NCBI Taxonomy" id="1033008"/>
    <lineage>
        <taxon>Eukaryota</taxon>
        <taxon>Fungi</taxon>
        <taxon>Dikarya</taxon>
        <taxon>Basidiomycota</taxon>
        <taxon>Agaricomycotina</taxon>
        <taxon>Agaricomycetes</taxon>
        <taxon>Agaricomycetidae</taxon>
        <taxon>Agaricales</taxon>
        <taxon>Marasmiineae</taxon>
        <taxon>Mycenaceae</taxon>
        <taxon>Mycena</taxon>
    </lineage>
</organism>
<sequence length="174" mass="18933">MTGFLNVEAGLRAPAARPSLSTYVCLLSHPLILPPCAPYRRRWLQGWLVVALVFIQRPDAELITARILNASLSTRRKIADSGTSREELQTTSRTPLRLMIVLGGDDGSDNATPDEAAHRVGATREDATLRSMSAASILHLASAYMYSSRLNSRQCVSSGAQVKKGRAVQWEAGK</sequence>
<evidence type="ECO:0000313" key="2">
    <source>
        <dbReference type="Proteomes" id="UP001218218"/>
    </source>
</evidence>
<accession>A0AAD6Z2U3</accession>
<name>A0AAD6Z2U3_9AGAR</name>